<dbReference type="Gene3D" id="1.20.120.350">
    <property type="entry name" value="Voltage-gated potassium channels. Chain C"/>
    <property type="match status" value="1"/>
</dbReference>
<dbReference type="InterPro" id="IPR003974">
    <property type="entry name" value="K_chnl_volt-dep_Kv3"/>
</dbReference>
<dbReference type="Pfam" id="PF00520">
    <property type="entry name" value="Ion_trans"/>
    <property type="match status" value="1"/>
</dbReference>
<evidence type="ECO:0000256" key="7">
    <source>
        <dbReference type="ARBA" id="ARBA00022958"/>
    </source>
</evidence>
<evidence type="ECO:0000256" key="1">
    <source>
        <dbReference type="ARBA" id="ARBA00004141"/>
    </source>
</evidence>
<keyword evidence="6" id="KW-0851">Voltage-gated channel</keyword>
<dbReference type="InterPro" id="IPR000210">
    <property type="entry name" value="BTB/POZ_dom"/>
</dbReference>
<dbReference type="FunFam" id="1.10.287.70:FF:000002">
    <property type="entry name" value="Potassium voltage-gated channel subfamily a member"/>
    <property type="match status" value="1"/>
</dbReference>
<dbReference type="GO" id="GO:0042734">
    <property type="term" value="C:presynaptic membrane"/>
    <property type="evidence" value="ECO:0007669"/>
    <property type="project" value="TreeGrafter"/>
</dbReference>
<keyword evidence="4 14" id="KW-0812">Transmembrane</keyword>
<feature type="compositionally biased region" description="Low complexity" evidence="13">
    <location>
        <begin position="203"/>
        <end position="213"/>
    </location>
</feature>
<dbReference type="SUPFAM" id="SSF54695">
    <property type="entry name" value="POZ domain"/>
    <property type="match status" value="1"/>
</dbReference>
<comment type="subcellular location">
    <subcellularLocation>
        <location evidence="1">Membrane</location>
        <topology evidence="1">Multi-pass membrane protein</topology>
    </subcellularLocation>
</comment>
<evidence type="ECO:0000256" key="3">
    <source>
        <dbReference type="ARBA" id="ARBA00022538"/>
    </source>
</evidence>
<dbReference type="PRINTS" id="PR01498">
    <property type="entry name" value="SHAWCHANNEL"/>
</dbReference>
<keyword evidence="7" id="KW-0630">Potassium</keyword>
<evidence type="ECO:0000256" key="9">
    <source>
        <dbReference type="ARBA" id="ARBA00023065"/>
    </source>
</evidence>
<keyword evidence="11" id="KW-0407">Ion channel</keyword>
<dbReference type="GO" id="GO:0008076">
    <property type="term" value="C:voltage-gated potassium channel complex"/>
    <property type="evidence" value="ECO:0007669"/>
    <property type="project" value="InterPro"/>
</dbReference>
<dbReference type="GO" id="GO:0051260">
    <property type="term" value="P:protein homooligomerization"/>
    <property type="evidence" value="ECO:0007669"/>
    <property type="project" value="InterPro"/>
</dbReference>
<dbReference type="CDD" id="cd18416">
    <property type="entry name" value="BTB_Shaw-like"/>
    <property type="match status" value="1"/>
</dbReference>
<feature type="compositionally biased region" description="Low complexity" evidence="13">
    <location>
        <begin position="225"/>
        <end position="240"/>
    </location>
</feature>
<dbReference type="PANTHER" id="PTHR11537:SF278">
    <property type="entry name" value="SHAW-LIKE, ISOFORM C"/>
    <property type="match status" value="1"/>
</dbReference>
<feature type="transmembrane region" description="Helical" evidence="14">
    <location>
        <begin position="418"/>
        <end position="438"/>
    </location>
</feature>
<name>A0A6P8WIA0_DROAB</name>
<evidence type="ECO:0000256" key="12">
    <source>
        <dbReference type="ARBA" id="ARBA00061303"/>
    </source>
</evidence>
<dbReference type="InterPro" id="IPR028325">
    <property type="entry name" value="VG_K_chnl"/>
</dbReference>
<keyword evidence="16" id="KW-1185">Reference proteome</keyword>
<feature type="transmembrane region" description="Helical" evidence="14">
    <location>
        <begin position="481"/>
        <end position="502"/>
    </location>
</feature>
<feature type="transmembrane region" description="Helical" evidence="14">
    <location>
        <begin position="450"/>
        <end position="469"/>
    </location>
</feature>
<dbReference type="Proteomes" id="UP000515160">
    <property type="component" value="Chromosome 2L"/>
</dbReference>
<sequence>MDGENRIILNVGGIRYETYKATLKKIPATRLSRLTEALANYDPVLNEYFFDRHPGVFTQILNYYRTGKLHYPTDVCGPLFEEELEFWGLDSNQVEPCCWSTYSIHRDTQNTLAILDKLDIENEKPTEEQIARLFGFEEALSNGELNCWQRLKPKIWAMFDEPSSSTGAKFVAGMSVFFIFVSVISFCLKTHPGFRVDLPTSYGGSSDAGSTTSAHDPLTPPISQPPAHHQPPQSQYHQHSITPPSGSIGPTFRVTNYTSYSSGNLSAAQATSIATIKGNQQRQRLKRSLNASSLNDFIEQKLLGHNGRRQHGWVETYGQPHKAFFYVELVCNVWFFIEVIIRLIVSPNLWQFIKSPVNIIDFTATLSFYTDVMQRMGEYTGLLEAFSIVRIMRLFKLTRHSPGLRILIHTFKASAKELTLLVFFLVLGIVFFASLAYYAEKLQDNPDNQFKSIPLGLWWAIVTMTTVGYGDVAPKTYPGMFVGALCALAGVLTIALPVPVIVSNFSMFYSHTQARSKLPKKRRRVLPVEQPRRKREPPAPHRGRANAIKQTPPTVGGVVGAHTSVQAPTPMFKDAFGGAKIERKDQHPLQLTAQNLASDTNQLYASHAHKSGTVLSVPPTLSMTHTQMPPGMASMGQRTPNLSYRATHIHTHAPIQQPIPQQFQQATAVDCNIKISVAGAGGASSSCGDAELMMAPKVTLLDDLSDEVNSSTDDCGECCLVDDSDTYETSNNNGPHINQDIEQESAGAEEDSGDSSGGIYIGPTH</sequence>
<dbReference type="InterPro" id="IPR027359">
    <property type="entry name" value="Volt_channel_dom_sf"/>
</dbReference>
<keyword evidence="10 14" id="KW-0472">Membrane</keyword>
<dbReference type="GO" id="GO:0005251">
    <property type="term" value="F:delayed rectifier potassium channel activity"/>
    <property type="evidence" value="ECO:0007669"/>
    <property type="project" value="TreeGrafter"/>
</dbReference>
<dbReference type="GO" id="GO:0032809">
    <property type="term" value="C:neuronal cell body membrane"/>
    <property type="evidence" value="ECO:0007669"/>
    <property type="project" value="TreeGrafter"/>
</dbReference>
<dbReference type="Gene3D" id="1.10.287.70">
    <property type="match status" value="1"/>
</dbReference>
<dbReference type="FunFam" id="3.30.710.10:FF:000020">
    <property type="entry name" value="Potassium voltage-gated channel protein Shaw"/>
    <property type="match status" value="1"/>
</dbReference>
<evidence type="ECO:0000256" key="8">
    <source>
        <dbReference type="ARBA" id="ARBA00022989"/>
    </source>
</evidence>
<dbReference type="PRINTS" id="PR01491">
    <property type="entry name" value="KVCHANNEL"/>
</dbReference>
<dbReference type="RefSeq" id="XP_034097365.1">
    <property type="nucleotide sequence ID" value="XM_034241474.2"/>
</dbReference>
<evidence type="ECO:0000313" key="16">
    <source>
        <dbReference type="Proteomes" id="UP000515160"/>
    </source>
</evidence>
<dbReference type="InterPro" id="IPR003968">
    <property type="entry name" value="K_chnl_volt-dep_Kv"/>
</dbReference>
<feature type="region of interest" description="Disordered" evidence="13">
    <location>
        <begin position="203"/>
        <end position="242"/>
    </location>
</feature>
<feature type="region of interest" description="Disordered" evidence="13">
    <location>
        <begin position="726"/>
        <end position="765"/>
    </location>
</feature>
<evidence type="ECO:0000256" key="13">
    <source>
        <dbReference type="SAM" id="MobiDB-lite"/>
    </source>
</evidence>
<dbReference type="PANTHER" id="PTHR11537">
    <property type="entry name" value="VOLTAGE-GATED POTASSIUM CHANNEL"/>
    <property type="match status" value="1"/>
</dbReference>
<evidence type="ECO:0000256" key="10">
    <source>
        <dbReference type="ARBA" id="ARBA00023136"/>
    </source>
</evidence>
<dbReference type="Gene3D" id="3.30.710.10">
    <property type="entry name" value="Potassium Channel Kv1.1, Chain A"/>
    <property type="match status" value="1"/>
</dbReference>
<evidence type="ECO:0000256" key="14">
    <source>
        <dbReference type="SAM" id="Phobius"/>
    </source>
</evidence>
<comment type="similarity">
    <text evidence="12">Belongs to the potassium channel family. C (Shaw) (TC 1.A.1.2) subfamily. Shaw sub-subfamily.</text>
</comment>
<dbReference type="InterPro" id="IPR011333">
    <property type="entry name" value="SKP1/BTB/POZ_sf"/>
</dbReference>
<dbReference type="GO" id="GO:0001508">
    <property type="term" value="P:action potential"/>
    <property type="evidence" value="ECO:0007669"/>
    <property type="project" value="TreeGrafter"/>
</dbReference>
<keyword evidence="2" id="KW-0813">Transport</keyword>
<dbReference type="Pfam" id="PF02214">
    <property type="entry name" value="BTB_2"/>
    <property type="match status" value="1"/>
</dbReference>
<feature type="compositionally biased region" description="Acidic residues" evidence="13">
    <location>
        <begin position="741"/>
        <end position="753"/>
    </location>
</feature>
<dbReference type="AlphaFoldDB" id="A0A6P8WIA0"/>
<feature type="compositionally biased region" description="Gly residues" evidence="13">
    <location>
        <begin position="755"/>
        <end position="765"/>
    </location>
</feature>
<evidence type="ECO:0000256" key="4">
    <source>
        <dbReference type="ARBA" id="ARBA00022692"/>
    </source>
</evidence>
<evidence type="ECO:0000256" key="6">
    <source>
        <dbReference type="ARBA" id="ARBA00022882"/>
    </source>
</evidence>
<dbReference type="GO" id="GO:0030431">
    <property type="term" value="P:sleep"/>
    <property type="evidence" value="ECO:0007669"/>
    <property type="project" value="UniProtKB-ARBA"/>
</dbReference>
<feature type="region of interest" description="Disordered" evidence="13">
    <location>
        <begin position="518"/>
        <end position="557"/>
    </location>
</feature>
<keyword evidence="9" id="KW-0406">Ion transport</keyword>
<dbReference type="GO" id="GO:0032590">
    <property type="term" value="C:dendrite membrane"/>
    <property type="evidence" value="ECO:0007669"/>
    <property type="project" value="TreeGrafter"/>
</dbReference>
<feature type="transmembrane region" description="Helical" evidence="14">
    <location>
        <begin position="323"/>
        <end position="345"/>
    </location>
</feature>
<reference evidence="17" key="1">
    <citation type="submission" date="2025-08" db="UniProtKB">
        <authorList>
            <consortium name="RefSeq"/>
        </authorList>
    </citation>
    <scope>IDENTIFICATION</scope>
    <source>
        <strain evidence="17">15112-1751.03</strain>
        <tissue evidence="17">Whole Adult</tissue>
    </source>
</reference>
<keyword evidence="5" id="KW-0631">Potassium channel</keyword>
<proteinExistence type="inferred from homology"/>
<protein>
    <submittedName>
        <fullName evidence="17">Potassium voltage-gated channel protein Shaw isoform X3</fullName>
    </submittedName>
</protein>
<keyword evidence="8 14" id="KW-1133">Transmembrane helix</keyword>
<dbReference type="GO" id="GO:0045211">
    <property type="term" value="C:postsynaptic membrane"/>
    <property type="evidence" value="ECO:0007669"/>
    <property type="project" value="TreeGrafter"/>
</dbReference>
<dbReference type="InterPro" id="IPR003131">
    <property type="entry name" value="T1-type_BTB"/>
</dbReference>
<evidence type="ECO:0000259" key="15">
    <source>
        <dbReference type="SMART" id="SM00225"/>
    </source>
</evidence>
<feature type="domain" description="BTB" evidence="15">
    <location>
        <begin position="5"/>
        <end position="105"/>
    </location>
</feature>
<dbReference type="SMART" id="SM00225">
    <property type="entry name" value="BTB"/>
    <property type="match status" value="1"/>
</dbReference>
<gene>
    <name evidence="17" type="primary">LOC117563255</name>
</gene>
<dbReference type="InterPro" id="IPR005821">
    <property type="entry name" value="Ion_trans_dom"/>
</dbReference>
<dbReference type="GeneID" id="117563255"/>
<feature type="compositionally biased region" description="Polar residues" evidence="13">
    <location>
        <begin position="727"/>
        <end position="736"/>
    </location>
</feature>
<evidence type="ECO:0000256" key="2">
    <source>
        <dbReference type="ARBA" id="ARBA00022448"/>
    </source>
</evidence>
<keyword evidence="3" id="KW-0633">Potassium transport</keyword>
<evidence type="ECO:0000256" key="5">
    <source>
        <dbReference type="ARBA" id="ARBA00022826"/>
    </source>
</evidence>
<organism evidence="16 17">
    <name type="scientific">Drosophila albomicans</name>
    <name type="common">Fruit fly</name>
    <dbReference type="NCBI Taxonomy" id="7291"/>
    <lineage>
        <taxon>Eukaryota</taxon>
        <taxon>Metazoa</taxon>
        <taxon>Ecdysozoa</taxon>
        <taxon>Arthropoda</taxon>
        <taxon>Hexapoda</taxon>
        <taxon>Insecta</taxon>
        <taxon>Pterygota</taxon>
        <taxon>Neoptera</taxon>
        <taxon>Endopterygota</taxon>
        <taxon>Diptera</taxon>
        <taxon>Brachycera</taxon>
        <taxon>Muscomorpha</taxon>
        <taxon>Ephydroidea</taxon>
        <taxon>Drosophilidae</taxon>
        <taxon>Drosophila</taxon>
    </lineage>
</organism>
<dbReference type="SUPFAM" id="SSF81324">
    <property type="entry name" value="Voltage-gated potassium channels"/>
    <property type="match status" value="1"/>
</dbReference>
<evidence type="ECO:0000256" key="11">
    <source>
        <dbReference type="ARBA" id="ARBA00023303"/>
    </source>
</evidence>
<accession>A0A6P8WIA0</accession>
<dbReference type="PRINTS" id="PR00169">
    <property type="entry name" value="KCHANNEL"/>
</dbReference>
<evidence type="ECO:0000313" key="17">
    <source>
        <dbReference type="RefSeq" id="XP_034097365.1"/>
    </source>
</evidence>
<dbReference type="GO" id="GO:0043679">
    <property type="term" value="C:axon terminus"/>
    <property type="evidence" value="ECO:0007669"/>
    <property type="project" value="TreeGrafter"/>
</dbReference>
<dbReference type="OrthoDB" id="10025005at2759"/>